<protein>
    <submittedName>
        <fullName evidence="1">Uncharacterized protein</fullName>
    </submittedName>
</protein>
<comment type="caution">
    <text evidence="1">The sequence shown here is derived from an EMBL/GenBank/DDBJ whole genome shotgun (WGS) entry which is preliminary data.</text>
</comment>
<reference evidence="1 2" key="1">
    <citation type="submission" date="2019-12" db="EMBL/GenBank/DDBJ databases">
        <title>Whole-genome sequencing of Allorhizobium vitis.</title>
        <authorList>
            <person name="Gan H.M."/>
            <person name="Szegedi E."/>
            <person name="Burr T."/>
            <person name="Savka M.A."/>
        </authorList>
    </citation>
    <scope>NUCLEOTIDE SEQUENCE [LARGE SCALE GENOMIC DNA]</scope>
    <source>
        <strain evidence="1 2">CG415</strain>
    </source>
</reference>
<dbReference type="RefSeq" id="WP_156591303.1">
    <property type="nucleotide sequence ID" value="NZ_WPHU01000004.1"/>
</dbReference>
<evidence type="ECO:0000313" key="1">
    <source>
        <dbReference type="EMBL" id="MVA56868.1"/>
    </source>
</evidence>
<sequence length="470" mass="52685">MTQEEKPSHVNCDHATLDEVMRALTFLMPDLTRFWALPLKHYAYTVYDTVIRGDGSVRKDAMVRLQRCIVRAALRSGASDEDVERVSRQIAQSPIIQIGPHCHLLVEPDAFYTHLFSALGLAAHGLRWHIWYSASTVKFIESAKKGPGWLSLNGNAVNVFGLPRRRMDSYSICGQNGPYRFELAAQKGHEATNALASQLKAILPDRAFPSAAEAIKAANQILWRSSFPPSIRLLQVDDLDVADLVADHLEDSGSWLSARLNEHDPFANNIMRMMVHLNVGPWAGWVRPTTDFFWGLQDGRIFPLHLERGVCSGGPSSTFKVRFEPEHLAAALRERKLVPNLLTTFLVTSILPGTRVLGGCRQTVYYPLMRYLVAMALQFSGDWQLLDTMRADKCLGVWGHRVLRPTLGDPLLEIEKHGSAMQIAAQYGARTLKDCAGDMASFTKDPIWAQMSAHIRDQAVNMQSAEWQWV</sequence>
<evidence type="ECO:0000313" key="2">
    <source>
        <dbReference type="Proteomes" id="UP000440716"/>
    </source>
</evidence>
<name>A0A7K1RFR9_AGRVI</name>
<proteinExistence type="predicted"/>
<organism evidence="1 2">
    <name type="scientific">Agrobacterium vitis</name>
    <name type="common">Rhizobium vitis</name>
    <dbReference type="NCBI Taxonomy" id="373"/>
    <lineage>
        <taxon>Bacteria</taxon>
        <taxon>Pseudomonadati</taxon>
        <taxon>Pseudomonadota</taxon>
        <taxon>Alphaproteobacteria</taxon>
        <taxon>Hyphomicrobiales</taxon>
        <taxon>Rhizobiaceae</taxon>
        <taxon>Rhizobium/Agrobacterium group</taxon>
        <taxon>Agrobacterium</taxon>
    </lineage>
</organism>
<gene>
    <name evidence="1" type="ORF">GOZ88_12220</name>
</gene>
<dbReference type="EMBL" id="WPHU01000004">
    <property type="protein sequence ID" value="MVA56868.1"/>
    <property type="molecule type" value="Genomic_DNA"/>
</dbReference>
<dbReference type="AlphaFoldDB" id="A0A7K1RFR9"/>
<accession>A0A7K1RFR9</accession>
<dbReference type="Proteomes" id="UP000440716">
    <property type="component" value="Unassembled WGS sequence"/>
</dbReference>